<comment type="caution">
    <text evidence="2">The sequence shown here is derived from an EMBL/GenBank/DDBJ whole genome shotgun (WGS) entry which is preliminary data.</text>
</comment>
<keyword evidence="3" id="KW-1185">Reference proteome</keyword>
<dbReference type="Proteomes" id="UP001396898">
    <property type="component" value="Unassembled WGS sequence"/>
</dbReference>
<gene>
    <name evidence="2" type="ORF">PG991_008072</name>
</gene>
<dbReference type="EMBL" id="JAQQWI010000010">
    <property type="protein sequence ID" value="KAK8018882.1"/>
    <property type="molecule type" value="Genomic_DNA"/>
</dbReference>
<evidence type="ECO:0000256" key="1">
    <source>
        <dbReference type="SAM" id="MobiDB-lite"/>
    </source>
</evidence>
<name>A0ABR1RVG0_9PEZI</name>
<feature type="compositionally biased region" description="Basic and acidic residues" evidence="1">
    <location>
        <begin position="140"/>
        <end position="174"/>
    </location>
</feature>
<proteinExistence type="predicted"/>
<organism evidence="2 3">
    <name type="scientific">Apiospora marii</name>
    <dbReference type="NCBI Taxonomy" id="335849"/>
    <lineage>
        <taxon>Eukaryota</taxon>
        <taxon>Fungi</taxon>
        <taxon>Dikarya</taxon>
        <taxon>Ascomycota</taxon>
        <taxon>Pezizomycotina</taxon>
        <taxon>Sordariomycetes</taxon>
        <taxon>Xylariomycetidae</taxon>
        <taxon>Amphisphaeriales</taxon>
        <taxon>Apiosporaceae</taxon>
        <taxon>Apiospora</taxon>
    </lineage>
</organism>
<protein>
    <submittedName>
        <fullName evidence="2">Uncharacterized protein</fullName>
    </submittedName>
</protein>
<feature type="region of interest" description="Disordered" evidence="1">
    <location>
        <begin position="140"/>
        <end position="183"/>
    </location>
</feature>
<evidence type="ECO:0000313" key="2">
    <source>
        <dbReference type="EMBL" id="KAK8018882.1"/>
    </source>
</evidence>
<reference evidence="2 3" key="1">
    <citation type="submission" date="2023-01" db="EMBL/GenBank/DDBJ databases">
        <title>Analysis of 21 Apiospora genomes using comparative genomics revels a genus with tremendous synthesis potential of carbohydrate active enzymes and secondary metabolites.</title>
        <authorList>
            <person name="Sorensen T."/>
        </authorList>
    </citation>
    <scope>NUCLEOTIDE SEQUENCE [LARGE SCALE GENOMIC DNA]</scope>
    <source>
        <strain evidence="2 3">CBS 20057</strain>
    </source>
</reference>
<accession>A0ABR1RVG0</accession>
<evidence type="ECO:0000313" key="3">
    <source>
        <dbReference type="Proteomes" id="UP001396898"/>
    </source>
</evidence>
<sequence>MSTPFPQLYLRTESALARRRKVMAIALVVMPYTNDEPVETIRLALHNLVTQAEYEAFINILGDMVKTDPRKRHLAVNGCWSHDYAAWHVDAFIWRSAYSSSSLTEVERMEAFCTLFPAPELSDDPWDTWLPSLMKILEENRENGDARDTASDTTDREQQEKERIGMMEEDHELPTDTDSQAGEGGVVLNAQKATILRVSKWISTVKIINQEELKYADVAGYLLTALLHGNSWTLLEGVIANGEPESWYCLGALKSRKLVDTRDGYQCQCGMAQCIQLSAQETGTRALHFRAMSTS</sequence>